<keyword evidence="2" id="KW-1185">Reference proteome</keyword>
<sequence>MFLLLVQCGNIFKALQEKRHTFTLHIRHDIPSPSTSDIPEILQILPPSSSPKEYLYVQYGGQSYGNDVDFHSVETVFKKLHAI</sequence>
<comment type="caution">
    <text evidence="1">The sequence shown here is derived from an EMBL/GenBank/DDBJ whole genome shotgun (WGS) entry which is preliminary data.</text>
</comment>
<dbReference type="Proteomes" id="UP001054821">
    <property type="component" value="Chromosome 5"/>
</dbReference>
<organism evidence="1 2">
    <name type="scientific">Prunus dulcis</name>
    <name type="common">Almond</name>
    <name type="synonym">Amygdalus dulcis</name>
    <dbReference type="NCBI Taxonomy" id="3755"/>
    <lineage>
        <taxon>Eukaryota</taxon>
        <taxon>Viridiplantae</taxon>
        <taxon>Streptophyta</taxon>
        <taxon>Embryophyta</taxon>
        <taxon>Tracheophyta</taxon>
        <taxon>Spermatophyta</taxon>
        <taxon>Magnoliopsida</taxon>
        <taxon>eudicotyledons</taxon>
        <taxon>Gunneridae</taxon>
        <taxon>Pentapetalae</taxon>
        <taxon>rosids</taxon>
        <taxon>fabids</taxon>
        <taxon>Rosales</taxon>
        <taxon>Rosaceae</taxon>
        <taxon>Amygdaloideae</taxon>
        <taxon>Amygdaleae</taxon>
        <taxon>Prunus</taxon>
    </lineage>
</organism>
<gene>
    <name evidence="1" type="ORF">L3X38_027693</name>
</gene>
<dbReference type="AlphaFoldDB" id="A0AAD4Z0H9"/>
<evidence type="ECO:0000313" key="2">
    <source>
        <dbReference type="Proteomes" id="UP001054821"/>
    </source>
</evidence>
<accession>A0AAD4Z0H9</accession>
<evidence type="ECO:0000313" key="1">
    <source>
        <dbReference type="EMBL" id="KAI5328296.1"/>
    </source>
</evidence>
<reference evidence="1 2" key="1">
    <citation type="journal article" date="2022" name="G3 (Bethesda)">
        <title>Whole-genome sequence and methylome profiling of the almond [Prunus dulcis (Mill.) D.A. Webb] cultivar 'Nonpareil'.</title>
        <authorList>
            <person name="D'Amico-Willman K.M."/>
            <person name="Ouma W.Z."/>
            <person name="Meulia T."/>
            <person name="Sideli G.M."/>
            <person name="Gradziel T.M."/>
            <person name="Fresnedo-Ramirez J."/>
        </authorList>
    </citation>
    <scope>NUCLEOTIDE SEQUENCE [LARGE SCALE GENOMIC DNA]</scope>
    <source>
        <strain evidence="1">Clone GOH B32 T37-40</strain>
    </source>
</reference>
<dbReference type="EMBL" id="JAJFAZ020000005">
    <property type="protein sequence ID" value="KAI5328296.1"/>
    <property type="molecule type" value="Genomic_DNA"/>
</dbReference>
<name>A0AAD4Z0H9_PRUDU</name>
<proteinExistence type="predicted"/>
<protein>
    <submittedName>
        <fullName evidence="1">Uncharacterized protein</fullName>
    </submittedName>
</protein>